<keyword evidence="6 7" id="KW-0472">Membrane</keyword>
<dbReference type="AlphaFoldDB" id="A0A1H8JG78"/>
<dbReference type="GO" id="GO:0005886">
    <property type="term" value="C:plasma membrane"/>
    <property type="evidence" value="ECO:0007669"/>
    <property type="project" value="UniProtKB-SubCell"/>
</dbReference>
<dbReference type="Gene3D" id="3.40.50.300">
    <property type="entry name" value="P-loop containing nucleotide triphosphate hydrolases"/>
    <property type="match status" value="1"/>
</dbReference>
<dbReference type="PANTHER" id="PTHR37937:SF1">
    <property type="entry name" value="CONJUGATIVE TRANSFER: DNA TRANSPORT"/>
    <property type="match status" value="1"/>
</dbReference>
<dbReference type="SUPFAM" id="SSF52540">
    <property type="entry name" value="P-loop containing nucleoside triphosphate hydrolases"/>
    <property type="match status" value="1"/>
</dbReference>
<dbReference type="InterPro" id="IPR051539">
    <property type="entry name" value="T4SS-coupling_protein"/>
</dbReference>
<evidence type="ECO:0000256" key="7">
    <source>
        <dbReference type="SAM" id="Phobius"/>
    </source>
</evidence>
<feature type="transmembrane region" description="Helical" evidence="7">
    <location>
        <begin position="578"/>
        <end position="598"/>
    </location>
</feature>
<keyword evidence="3" id="KW-1003">Cell membrane</keyword>
<evidence type="ECO:0000256" key="3">
    <source>
        <dbReference type="ARBA" id="ARBA00022475"/>
    </source>
</evidence>
<evidence type="ECO:0000256" key="1">
    <source>
        <dbReference type="ARBA" id="ARBA00004651"/>
    </source>
</evidence>
<dbReference type="InterPro" id="IPR003688">
    <property type="entry name" value="TraG/VirD4"/>
</dbReference>
<dbReference type="RefSeq" id="WP_139194630.1">
    <property type="nucleotide sequence ID" value="NZ_FOBO01000031.1"/>
</dbReference>
<dbReference type="Pfam" id="PF02534">
    <property type="entry name" value="T4SS-DNA_transf"/>
    <property type="match status" value="1"/>
</dbReference>
<feature type="transmembrane region" description="Helical" evidence="7">
    <location>
        <begin position="40"/>
        <end position="63"/>
    </location>
</feature>
<evidence type="ECO:0000256" key="6">
    <source>
        <dbReference type="ARBA" id="ARBA00023136"/>
    </source>
</evidence>
<gene>
    <name evidence="8" type="ORF">SAMN04488077_1315</name>
</gene>
<reference evidence="8 9" key="1">
    <citation type="submission" date="2016-10" db="EMBL/GenBank/DDBJ databases">
        <authorList>
            <person name="de Groot N.N."/>
        </authorList>
    </citation>
    <scope>NUCLEOTIDE SEQUENCE [LARGE SCALE GENOMIC DNA]</scope>
    <source>
        <strain evidence="8 9">DSM 11457</strain>
    </source>
</reference>
<proteinExistence type="inferred from homology"/>
<keyword evidence="5 7" id="KW-1133">Transmembrane helix</keyword>
<evidence type="ECO:0000256" key="2">
    <source>
        <dbReference type="ARBA" id="ARBA00008806"/>
    </source>
</evidence>
<comment type="subcellular location">
    <subcellularLocation>
        <location evidence="1">Cell membrane</location>
        <topology evidence="1">Multi-pass membrane protein</topology>
    </subcellularLocation>
</comment>
<comment type="similarity">
    <text evidence="2">Belongs to the VirD4/TraG family.</text>
</comment>
<name>A0A1H8JG78_9RHOB</name>
<dbReference type="Proteomes" id="UP000182160">
    <property type="component" value="Unassembled WGS sequence"/>
</dbReference>
<keyword evidence="4 7" id="KW-0812">Transmembrane</keyword>
<evidence type="ECO:0000313" key="9">
    <source>
        <dbReference type="Proteomes" id="UP000182160"/>
    </source>
</evidence>
<dbReference type="PANTHER" id="PTHR37937">
    <property type="entry name" value="CONJUGATIVE TRANSFER: DNA TRANSPORT"/>
    <property type="match status" value="1"/>
</dbReference>
<organism evidence="8 9">
    <name type="scientific">Roseovarius tolerans</name>
    <dbReference type="NCBI Taxonomy" id="74031"/>
    <lineage>
        <taxon>Bacteria</taxon>
        <taxon>Pseudomonadati</taxon>
        <taxon>Pseudomonadota</taxon>
        <taxon>Alphaproteobacteria</taxon>
        <taxon>Rhodobacterales</taxon>
        <taxon>Roseobacteraceae</taxon>
        <taxon>Roseovarius</taxon>
    </lineage>
</organism>
<sequence>MENRPLVREVNIKSFGAVLYGTAGWALWPKGQFEPYDYGWYAMGGMLMLGGGAMAFGAARAVFSDIVARKDTDGFRKKGSGLHTAGWASDADLEKAGMFDPVEPPCGITHGGRALFGPHKLRIPHWKVLAPSGLSKTTSRVVPAVMHATLSPDRPTVVLMDLKNGEIASQCAPVLRKAGINVIIIDDRTVTKLKPTSVNPFDPFRRAYLRGDKAASMMAREIALNFVPEPSDDQKGRFWRDGEREFLTLGLLALAQYVPEDCTPTGLWRLLSSPKMLDDALKASSKGSGALGDLTTRIIARKKSNPEHYEDFLGTARRRVEIYEEGGLLEGVGVDSIFDHASIKEGNTAIFIVGSQVGGEVLAPNTMAHLSALLQATKQEPARPVRFIIDEATNSPVHSLVEEFTKLRAYGGRIEFIAQAESEIRKKFGEASAETIETQCGVKQIMGVSKIEDAERLSKTLGIGVGVAESFSASGKSGDQNRTLNDQGRALMTPSELLQMPKDEQIILIDGMPPIRCKKLSQNEIGIWGRDLAANPLEGGKLPYKPRIEITYGIANTVNTVRHLRRPRKGKASNRTHVLRPAYFLWLPVAAIVGYAAFLAEPPYLRASYTYQTGYAGRTHYQRCDYIGFTGSFTLHPPDGQCPLVTFGRG</sequence>
<dbReference type="EMBL" id="FOBO01000031">
    <property type="protein sequence ID" value="SEN79692.1"/>
    <property type="molecule type" value="Genomic_DNA"/>
</dbReference>
<feature type="transmembrane region" description="Helical" evidence="7">
    <location>
        <begin position="12"/>
        <end position="28"/>
    </location>
</feature>
<evidence type="ECO:0000256" key="5">
    <source>
        <dbReference type="ARBA" id="ARBA00022989"/>
    </source>
</evidence>
<dbReference type="CDD" id="cd01127">
    <property type="entry name" value="TrwB_TraG_TraD_VirD4"/>
    <property type="match status" value="1"/>
</dbReference>
<protein>
    <submittedName>
        <fullName evidence="8">Type IV secretion system protein VirD4</fullName>
    </submittedName>
</protein>
<evidence type="ECO:0000313" key="8">
    <source>
        <dbReference type="EMBL" id="SEN79692.1"/>
    </source>
</evidence>
<dbReference type="InterPro" id="IPR027417">
    <property type="entry name" value="P-loop_NTPase"/>
</dbReference>
<evidence type="ECO:0000256" key="4">
    <source>
        <dbReference type="ARBA" id="ARBA00022692"/>
    </source>
</evidence>
<accession>A0A1H8JG78</accession>